<protein>
    <submittedName>
        <fullName evidence="1">Uncharacterized protein</fullName>
    </submittedName>
</protein>
<dbReference type="EMBL" id="JADOXO010000958">
    <property type="protein sequence ID" value="KAF9799014.1"/>
    <property type="molecule type" value="Genomic_DNA"/>
</dbReference>
<accession>A0A8H7NS52</accession>
<name>A0A8H7NS52_9APHY</name>
<proteinExistence type="predicted"/>
<sequence>MTTCIHRGSRHAMLPMRQPLLLTSTERTQMPHAASTPLLLVVSTFSQCLHH</sequence>
<dbReference type="Proteomes" id="UP000639403">
    <property type="component" value="Unassembled WGS sequence"/>
</dbReference>
<comment type="caution">
    <text evidence="1">The sequence shown here is derived from an EMBL/GenBank/DDBJ whole genome shotgun (WGS) entry which is preliminary data.</text>
</comment>
<evidence type="ECO:0000313" key="1">
    <source>
        <dbReference type="EMBL" id="KAF9799014.1"/>
    </source>
</evidence>
<evidence type="ECO:0000313" key="2">
    <source>
        <dbReference type="Proteomes" id="UP000639403"/>
    </source>
</evidence>
<gene>
    <name evidence="1" type="ORF">IEO21_10634</name>
</gene>
<reference evidence="1" key="2">
    <citation type="journal article" name="Front. Microbiol.">
        <title>Degradative Capacity of Two Strains of Rhodonia placenta: From Phenotype to Genotype.</title>
        <authorList>
            <person name="Kolle M."/>
            <person name="Horta M.A.C."/>
            <person name="Nowrousian M."/>
            <person name="Ohm R.A."/>
            <person name="Benz J.P."/>
            <person name="Pilgard A."/>
        </authorList>
    </citation>
    <scope>NUCLEOTIDE SEQUENCE</scope>
    <source>
        <strain evidence="1">FPRL280</strain>
    </source>
</reference>
<organism evidence="1 2">
    <name type="scientific">Rhodonia placenta</name>
    <dbReference type="NCBI Taxonomy" id="104341"/>
    <lineage>
        <taxon>Eukaryota</taxon>
        <taxon>Fungi</taxon>
        <taxon>Dikarya</taxon>
        <taxon>Basidiomycota</taxon>
        <taxon>Agaricomycotina</taxon>
        <taxon>Agaricomycetes</taxon>
        <taxon>Polyporales</taxon>
        <taxon>Adustoporiaceae</taxon>
        <taxon>Rhodonia</taxon>
    </lineage>
</organism>
<reference evidence="1" key="1">
    <citation type="submission" date="2020-11" db="EMBL/GenBank/DDBJ databases">
        <authorList>
            <person name="Koelle M."/>
            <person name="Horta M.A.C."/>
            <person name="Nowrousian M."/>
            <person name="Ohm R.A."/>
            <person name="Benz P."/>
            <person name="Pilgard A."/>
        </authorList>
    </citation>
    <scope>NUCLEOTIDE SEQUENCE</scope>
    <source>
        <strain evidence="1">FPRL280</strain>
    </source>
</reference>
<dbReference type="AlphaFoldDB" id="A0A8H7NS52"/>